<protein>
    <submittedName>
        <fullName evidence="2">Uncharacterized protein</fullName>
    </submittedName>
</protein>
<gene>
    <name evidence="2" type="ORF">GCM10008959_16980</name>
</gene>
<feature type="chain" id="PRO_5045787119" evidence="1">
    <location>
        <begin position="22"/>
        <end position="209"/>
    </location>
</feature>
<accession>A0ABQ2RQK2</accession>
<sequence length="209" mass="22752">MKLRTSTPIILLAFLMQTAPARSGSLLHQTGIELSSVQLQVIEQLRVDANKDLPASFTHHPNYQIWKDHPAYIGMGLRDGDRVATYSLSTFTRAGGLLKLQNRLREIYNDESIRIEGLQSGLTWGEGMTALQVLFEAGKLGIIPPIQGGGLSGPDGRLIVRLYDMKDAEQTVAVLTAIGIDPEMVSFEIDPLEGKATSTGEDALKKAGH</sequence>
<comment type="caution">
    <text evidence="2">The sequence shown here is derived from an EMBL/GenBank/DDBJ whole genome shotgun (WGS) entry which is preliminary data.</text>
</comment>
<name>A0ABQ2RQK2_9DEIO</name>
<keyword evidence="1" id="KW-0732">Signal</keyword>
<evidence type="ECO:0000313" key="2">
    <source>
        <dbReference type="EMBL" id="GGR55995.1"/>
    </source>
</evidence>
<keyword evidence="3" id="KW-1185">Reference proteome</keyword>
<dbReference type="EMBL" id="BMQM01000009">
    <property type="protein sequence ID" value="GGR55995.1"/>
    <property type="molecule type" value="Genomic_DNA"/>
</dbReference>
<evidence type="ECO:0000313" key="3">
    <source>
        <dbReference type="Proteomes" id="UP000634308"/>
    </source>
</evidence>
<dbReference type="Proteomes" id="UP000634308">
    <property type="component" value="Unassembled WGS sequence"/>
</dbReference>
<reference evidence="3" key="1">
    <citation type="journal article" date="2019" name="Int. J. Syst. Evol. Microbiol.">
        <title>The Global Catalogue of Microorganisms (GCM) 10K type strain sequencing project: providing services to taxonomists for standard genome sequencing and annotation.</title>
        <authorList>
            <consortium name="The Broad Institute Genomics Platform"/>
            <consortium name="The Broad Institute Genome Sequencing Center for Infectious Disease"/>
            <person name="Wu L."/>
            <person name="Ma J."/>
        </authorList>
    </citation>
    <scope>NUCLEOTIDE SEQUENCE [LARGE SCALE GENOMIC DNA]</scope>
    <source>
        <strain evidence="3">JCM 31404</strain>
    </source>
</reference>
<feature type="signal peptide" evidence="1">
    <location>
        <begin position="1"/>
        <end position="21"/>
    </location>
</feature>
<dbReference type="RefSeq" id="WP_189064561.1">
    <property type="nucleotide sequence ID" value="NZ_BMQM01000009.1"/>
</dbReference>
<evidence type="ECO:0000256" key="1">
    <source>
        <dbReference type="SAM" id="SignalP"/>
    </source>
</evidence>
<proteinExistence type="predicted"/>
<organism evidence="2 3">
    <name type="scientific">Deinococcus seoulensis</name>
    <dbReference type="NCBI Taxonomy" id="1837379"/>
    <lineage>
        <taxon>Bacteria</taxon>
        <taxon>Thermotogati</taxon>
        <taxon>Deinococcota</taxon>
        <taxon>Deinococci</taxon>
        <taxon>Deinococcales</taxon>
        <taxon>Deinococcaceae</taxon>
        <taxon>Deinococcus</taxon>
    </lineage>
</organism>